<dbReference type="GO" id="GO:0004252">
    <property type="term" value="F:serine-type endopeptidase activity"/>
    <property type="evidence" value="ECO:0007669"/>
    <property type="project" value="InterPro"/>
</dbReference>
<evidence type="ECO:0000256" key="5">
    <source>
        <dbReference type="ARBA" id="ARBA00023136"/>
    </source>
</evidence>
<organism evidence="8">
    <name type="scientific">Cabomba caroliniana</name>
    <name type="common">Carolina fanwort</name>
    <dbReference type="NCBI Taxonomy" id="4426"/>
    <lineage>
        <taxon>Eukaryota</taxon>
        <taxon>Viridiplantae</taxon>
        <taxon>Streptophyta</taxon>
        <taxon>Embryophyta</taxon>
        <taxon>Tracheophyta</taxon>
        <taxon>Spermatophyta</taxon>
        <taxon>Magnoliopsida</taxon>
        <taxon>Nymphaeales</taxon>
        <taxon>Cabombaceae</taxon>
        <taxon>Cabomba</taxon>
    </lineage>
</organism>
<feature type="transmembrane region" description="Helical" evidence="6">
    <location>
        <begin position="390"/>
        <end position="412"/>
    </location>
</feature>
<feature type="transmembrane region" description="Helical" evidence="6">
    <location>
        <begin position="336"/>
        <end position="354"/>
    </location>
</feature>
<dbReference type="InterPro" id="IPR022764">
    <property type="entry name" value="Peptidase_S54_rhomboid_dom"/>
</dbReference>
<evidence type="ECO:0000256" key="4">
    <source>
        <dbReference type="ARBA" id="ARBA00022989"/>
    </source>
</evidence>
<evidence type="ECO:0000313" key="8">
    <source>
        <dbReference type="EMBL" id="AIY60766.1"/>
    </source>
</evidence>
<sequence>SLSQRNSANLTCKHSAPARQPQIGVVADLQCTVISSVNFHRRTHADFFHGKSIVVVLQKSENLLVETRSWRMYLYSSSNIWCLDSFTNISISPCRGYCFHTFQEIMLSVLAPLETLKFQPFLCNKLQKLHRVIKRVVGSQDSKVLWTGYPFNILLAAPFEAVKLCAYDIHKKQLTQLIRHEEITSSERFSASAAAGNDATMTCVPMDSGGDENGSRNKVNFLFRTSNGSPNRRHWTNVILALNVMVFAAQIASKGKLMLWGAKVNSLIDRGQIWRLGTSALLHANIGHLMVNCFSFNSVGPVVEAFSGPKRFLAVYAASALASSATSYMFCKSPAVGASGAIFGLTGSFAVFVLRHRFLIKDGKDDLLHIARVISLNMVIGIMSKGIDNWGHLGGLLGGAAVSWLVGPAWTYQYTRHDGRQVYVDKAPLHHFFKNQKNR</sequence>
<dbReference type="EMBL" id="KM823902">
    <property type="protein sequence ID" value="AIY60766.1"/>
    <property type="molecule type" value="mRNA"/>
</dbReference>
<proteinExistence type="evidence at transcript level"/>
<evidence type="ECO:0000256" key="3">
    <source>
        <dbReference type="ARBA" id="ARBA00022692"/>
    </source>
</evidence>
<dbReference type="SUPFAM" id="SSF103506">
    <property type="entry name" value="Mitochondrial carrier"/>
    <property type="match status" value="1"/>
</dbReference>
<protein>
    <submittedName>
        <fullName evidence="8">Rhomboid protein Cabca_RBL10</fullName>
    </submittedName>
</protein>
<feature type="non-terminal residue" evidence="8">
    <location>
        <position position="1"/>
    </location>
</feature>
<feature type="domain" description="Peptidase S54 rhomboid" evidence="7">
    <location>
        <begin position="270"/>
        <end position="407"/>
    </location>
</feature>
<dbReference type="GO" id="GO:0031969">
    <property type="term" value="C:chloroplast membrane"/>
    <property type="evidence" value="ECO:0007669"/>
    <property type="project" value="TreeGrafter"/>
</dbReference>
<dbReference type="InterPro" id="IPR050925">
    <property type="entry name" value="Rhomboid_protease_S54"/>
</dbReference>
<evidence type="ECO:0000259" key="7">
    <source>
        <dbReference type="Pfam" id="PF01694"/>
    </source>
</evidence>
<dbReference type="FunFam" id="1.20.1540.10:FF:000015">
    <property type="entry name" value="RHOMBOID-like protein 10 chloroplastic"/>
    <property type="match status" value="1"/>
</dbReference>
<dbReference type="Pfam" id="PF01694">
    <property type="entry name" value="Rhomboid"/>
    <property type="match status" value="1"/>
</dbReference>
<dbReference type="PANTHER" id="PTHR43731">
    <property type="entry name" value="RHOMBOID PROTEASE"/>
    <property type="match status" value="1"/>
</dbReference>
<dbReference type="AlphaFoldDB" id="A0A0A7E890"/>
<dbReference type="SUPFAM" id="SSF144091">
    <property type="entry name" value="Rhomboid-like"/>
    <property type="match status" value="1"/>
</dbReference>
<name>A0A0A7E890_CABCA</name>
<dbReference type="PANTHER" id="PTHR43731:SF26">
    <property type="entry name" value="RHOMBOID-LIKE PROTEIN 10, CHLOROPLASTIC"/>
    <property type="match status" value="1"/>
</dbReference>
<evidence type="ECO:0000256" key="2">
    <source>
        <dbReference type="ARBA" id="ARBA00009045"/>
    </source>
</evidence>
<dbReference type="Gene3D" id="1.50.40.10">
    <property type="entry name" value="Mitochondrial carrier domain"/>
    <property type="match status" value="1"/>
</dbReference>
<keyword evidence="4 6" id="KW-1133">Transmembrane helix</keyword>
<comment type="similarity">
    <text evidence="2">Belongs to the peptidase S54 family.</text>
</comment>
<dbReference type="InterPro" id="IPR035952">
    <property type="entry name" value="Rhomboid-like_sf"/>
</dbReference>
<keyword evidence="5 6" id="KW-0472">Membrane</keyword>
<comment type="subcellular location">
    <subcellularLocation>
        <location evidence="1">Membrane</location>
        <topology evidence="1">Multi-pass membrane protein</topology>
    </subcellularLocation>
</comment>
<evidence type="ECO:0000256" key="1">
    <source>
        <dbReference type="ARBA" id="ARBA00004141"/>
    </source>
</evidence>
<dbReference type="InterPro" id="IPR023395">
    <property type="entry name" value="MCP_dom_sf"/>
</dbReference>
<dbReference type="Gene3D" id="1.20.1540.10">
    <property type="entry name" value="Rhomboid-like"/>
    <property type="match status" value="1"/>
</dbReference>
<accession>A0A0A7E890</accession>
<evidence type="ECO:0000256" key="6">
    <source>
        <dbReference type="SAM" id="Phobius"/>
    </source>
</evidence>
<reference evidence="8" key="1">
    <citation type="journal article" date="2014" name="New Phytol.">
        <title>Differential evolution of members of the rhomboid gene family with conservative and divergent patterns.</title>
        <authorList>
            <person name="Li Q."/>
            <person name="Zhang N."/>
            <person name="Zhang L."/>
            <person name="Ma H."/>
        </authorList>
    </citation>
    <scope>NUCLEOTIDE SEQUENCE</scope>
</reference>
<keyword evidence="3 6" id="KW-0812">Transmembrane</keyword>